<keyword evidence="5" id="KW-0175">Coiled coil</keyword>
<dbReference type="PANTHER" id="PTHR33751">
    <property type="entry name" value="CBB3-TYPE CYTOCHROME C OXIDASE SUBUNIT FIXP"/>
    <property type="match status" value="1"/>
</dbReference>
<evidence type="ECO:0000256" key="5">
    <source>
        <dbReference type="SAM" id="Coils"/>
    </source>
</evidence>
<sequence length="373" mass="40558">MGVLFAAIPMNAWADGPPKPSAMANPLAQVLVVIIGVLLLAIALLAHVVLGAAEMKMQRFRDQQKNNAGAKIMSVIALLFAANSVFAAEEPAAEAVVATSSAIGGLSPTAFYSLISVVGVELLVLLWLLYHLKSLLAKEPVAATASEIVIKESAWKKWWEKANSFRPVQEEANIDLGHNYDGIRELDNRLPPWWLYGFYICIIFSAIYLWRYHVTHTAPSSLEELAIVMEKAELDKENYLKKAANNVNENTVTFLTDATSLEAGKKVFVTACAACHAADGGGTVGPNLVDDYWIHGGSISDIFKSIKYGWPEKGMKSWKDDYSPAQIAQIASYIKSLKGTKPGTPKEPQGELYEEKPVQDTAKAAPVIKAGLN</sequence>
<gene>
    <name evidence="9" type="ORF">KACHI17_16890</name>
</gene>
<keyword evidence="2 4" id="KW-0479">Metal-binding</keyword>
<dbReference type="GO" id="GO:0046872">
    <property type="term" value="F:metal ion binding"/>
    <property type="evidence" value="ECO:0007669"/>
    <property type="project" value="UniProtKB-KW"/>
</dbReference>
<evidence type="ECO:0000256" key="6">
    <source>
        <dbReference type="SAM" id="MobiDB-lite"/>
    </source>
</evidence>
<feature type="region of interest" description="Disordered" evidence="6">
    <location>
        <begin position="338"/>
        <end position="358"/>
    </location>
</feature>
<evidence type="ECO:0000259" key="8">
    <source>
        <dbReference type="PROSITE" id="PS51007"/>
    </source>
</evidence>
<dbReference type="EMBL" id="AP029612">
    <property type="protein sequence ID" value="BFG70808.1"/>
    <property type="molecule type" value="Genomic_DNA"/>
</dbReference>
<protein>
    <recommendedName>
        <fullName evidence="8">Cytochrome c domain-containing protein</fullName>
    </recommendedName>
</protein>
<feature type="coiled-coil region" evidence="5">
    <location>
        <begin position="222"/>
        <end position="249"/>
    </location>
</feature>
<evidence type="ECO:0000256" key="3">
    <source>
        <dbReference type="ARBA" id="ARBA00023004"/>
    </source>
</evidence>
<feature type="transmembrane region" description="Helical" evidence="7">
    <location>
        <begin position="72"/>
        <end position="89"/>
    </location>
</feature>
<evidence type="ECO:0000256" key="4">
    <source>
        <dbReference type="PROSITE-ProRule" id="PRU00433"/>
    </source>
</evidence>
<dbReference type="InterPro" id="IPR038414">
    <property type="entry name" value="CcoP_N_sf"/>
</dbReference>
<dbReference type="PROSITE" id="PS51007">
    <property type="entry name" value="CYTC"/>
    <property type="match status" value="1"/>
</dbReference>
<keyword evidence="7" id="KW-1133">Transmembrane helix</keyword>
<dbReference type="AlphaFoldDB" id="A0AAT9GJM6"/>
<evidence type="ECO:0000313" key="9">
    <source>
        <dbReference type="EMBL" id="BFG70808.1"/>
    </source>
</evidence>
<accession>A0AAT9GJM6</accession>
<keyword evidence="3 4" id="KW-0408">Iron</keyword>
<dbReference type="PANTHER" id="PTHR33751:SF1">
    <property type="entry name" value="CBB3-TYPE CYTOCHROME C OXIDASE SUBUNIT FIXP"/>
    <property type="match status" value="1"/>
</dbReference>
<dbReference type="SUPFAM" id="SSF46626">
    <property type="entry name" value="Cytochrome c"/>
    <property type="match status" value="1"/>
</dbReference>
<dbReference type="GO" id="GO:0009055">
    <property type="term" value="F:electron transfer activity"/>
    <property type="evidence" value="ECO:0007669"/>
    <property type="project" value="InterPro"/>
</dbReference>
<dbReference type="Pfam" id="PF13442">
    <property type="entry name" value="Cytochrome_CBB3"/>
    <property type="match status" value="1"/>
</dbReference>
<dbReference type="InterPro" id="IPR036909">
    <property type="entry name" value="Cyt_c-like_dom_sf"/>
</dbReference>
<name>A0AAT9GJM6_9BACT</name>
<proteinExistence type="predicted"/>
<keyword evidence="7" id="KW-0812">Transmembrane</keyword>
<feature type="transmembrane region" description="Helical" evidence="7">
    <location>
        <begin position="30"/>
        <end position="52"/>
    </location>
</feature>
<feature type="transmembrane region" description="Helical" evidence="7">
    <location>
        <begin position="193"/>
        <end position="210"/>
    </location>
</feature>
<dbReference type="Gene3D" id="1.10.760.10">
    <property type="entry name" value="Cytochrome c-like domain"/>
    <property type="match status" value="1"/>
</dbReference>
<dbReference type="InterPro" id="IPR032858">
    <property type="entry name" value="CcoP_N"/>
</dbReference>
<evidence type="ECO:0000256" key="7">
    <source>
        <dbReference type="SAM" id="Phobius"/>
    </source>
</evidence>
<feature type="transmembrane region" description="Helical" evidence="7">
    <location>
        <begin position="109"/>
        <end position="130"/>
    </location>
</feature>
<evidence type="ECO:0000256" key="1">
    <source>
        <dbReference type="ARBA" id="ARBA00022617"/>
    </source>
</evidence>
<keyword evidence="1 4" id="KW-0349">Heme</keyword>
<organism evidence="9">
    <name type="scientific">Sediminibacterium sp. KACHI17</name>
    <dbReference type="NCBI Taxonomy" id="1751071"/>
    <lineage>
        <taxon>Bacteria</taxon>
        <taxon>Pseudomonadati</taxon>
        <taxon>Bacteroidota</taxon>
        <taxon>Chitinophagia</taxon>
        <taxon>Chitinophagales</taxon>
        <taxon>Chitinophagaceae</taxon>
        <taxon>Sediminibacterium</taxon>
    </lineage>
</organism>
<reference evidence="9" key="1">
    <citation type="submission" date="2024-02" db="EMBL/GenBank/DDBJ databases">
        <title>Sediminibacterium planktonica sp. nov. and Sediminibacterium longus sp. nov., isolated from surface lake and river water.</title>
        <authorList>
            <person name="Watanabe K."/>
            <person name="Takemine S."/>
            <person name="Ishii Y."/>
            <person name="Ogata Y."/>
            <person name="Shindo C."/>
            <person name="Suda W."/>
        </authorList>
    </citation>
    <scope>NUCLEOTIDE SEQUENCE</scope>
    <source>
        <strain evidence="9">KACHI17</strain>
    </source>
</reference>
<dbReference type="InterPro" id="IPR050597">
    <property type="entry name" value="Cytochrome_c_Oxidase_Subunit"/>
</dbReference>
<dbReference type="GO" id="GO:0020037">
    <property type="term" value="F:heme binding"/>
    <property type="evidence" value="ECO:0007669"/>
    <property type="project" value="InterPro"/>
</dbReference>
<keyword evidence="7" id="KW-0472">Membrane</keyword>
<dbReference type="Pfam" id="PF14715">
    <property type="entry name" value="FixP_N"/>
    <property type="match status" value="1"/>
</dbReference>
<evidence type="ECO:0000256" key="2">
    <source>
        <dbReference type="ARBA" id="ARBA00022723"/>
    </source>
</evidence>
<feature type="domain" description="Cytochrome c" evidence="8">
    <location>
        <begin position="259"/>
        <end position="338"/>
    </location>
</feature>
<dbReference type="InterPro" id="IPR009056">
    <property type="entry name" value="Cyt_c-like_dom"/>
</dbReference>
<dbReference type="Gene3D" id="6.10.280.130">
    <property type="match status" value="1"/>
</dbReference>